<dbReference type="PANTHER" id="PTHR43861">
    <property type="entry name" value="TRANS-ACONITATE 2-METHYLTRANSFERASE-RELATED"/>
    <property type="match status" value="1"/>
</dbReference>
<dbReference type="Gene3D" id="3.40.50.150">
    <property type="entry name" value="Vaccinia Virus protein VP39"/>
    <property type="match status" value="1"/>
</dbReference>
<feature type="domain" description="Methyltransferase type 11" evidence="1">
    <location>
        <begin position="29"/>
        <end position="109"/>
    </location>
</feature>
<evidence type="ECO:0000313" key="2">
    <source>
        <dbReference type="EMBL" id="GAA0929692.1"/>
    </source>
</evidence>
<dbReference type="Proteomes" id="UP001499967">
    <property type="component" value="Unassembled WGS sequence"/>
</dbReference>
<sequence length="248" mass="25037">MSDGPPGWDAPLYGRVLDLAGVGAGTSVLDLGCGAGSFSAAAVARGARVVGIDGDPSAVAAAAAAVPGAAFHRGDAHDPPPGPFDVVAAVQLLQHVANPLAVLRAAARVGALVAVTTWGPEETCDVRAFGEALAPWLPPRRPQSGPPPLTDPARLRKVVGLAGLAVVAEEDVDCPFTYADEDALVQPLLVSGLGRAAAARAGPGAVRRAVLARLEGHRTPTGGYVLRNRFRVLVGRPGGGLPASSMRV</sequence>
<dbReference type="EMBL" id="BAAAHP010000047">
    <property type="protein sequence ID" value="GAA0929692.1"/>
    <property type="molecule type" value="Genomic_DNA"/>
</dbReference>
<evidence type="ECO:0000259" key="1">
    <source>
        <dbReference type="Pfam" id="PF08241"/>
    </source>
</evidence>
<accession>A0ABP4A3D1</accession>
<reference evidence="3" key="1">
    <citation type="journal article" date="2019" name="Int. J. Syst. Evol. Microbiol.">
        <title>The Global Catalogue of Microorganisms (GCM) 10K type strain sequencing project: providing services to taxonomists for standard genome sequencing and annotation.</title>
        <authorList>
            <consortium name="The Broad Institute Genomics Platform"/>
            <consortium name="The Broad Institute Genome Sequencing Center for Infectious Disease"/>
            <person name="Wu L."/>
            <person name="Ma J."/>
        </authorList>
    </citation>
    <scope>NUCLEOTIDE SEQUENCE [LARGE SCALE GENOMIC DNA]</scope>
    <source>
        <strain evidence="3">JCM 11117</strain>
    </source>
</reference>
<dbReference type="RefSeq" id="WP_343940666.1">
    <property type="nucleotide sequence ID" value="NZ_BAAAHP010000047.1"/>
</dbReference>
<dbReference type="InterPro" id="IPR013216">
    <property type="entry name" value="Methyltransf_11"/>
</dbReference>
<dbReference type="Pfam" id="PF08241">
    <property type="entry name" value="Methyltransf_11"/>
    <property type="match status" value="1"/>
</dbReference>
<dbReference type="InterPro" id="IPR029063">
    <property type="entry name" value="SAM-dependent_MTases_sf"/>
</dbReference>
<dbReference type="SUPFAM" id="SSF53335">
    <property type="entry name" value="S-adenosyl-L-methionine-dependent methyltransferases"/>
    <property type="match status" value="1"/>
</dbReference>
<gene>
    <name evidence="2" type="ORF">GCM10009559_16590</name>
</gene>
<protein>
    <recommendedName>
        <fullName evidence="1">Methyltransferase type 11 domain-containing protein</fullName>
    </recommendedName>
</protein>
<proteinExistence type="predicted"/>
<organism evidence="2 3">
    <name type="scientific">Pseudonocardia zijingensis</name>
    <dbReference type="NCBI Taxonomy" id="153376"/>
    <lineage>
        <taxon>Bacteria</taxon>
        <taxon>Bacillati</taxon>
        <taxon>Actinomycetota</taxon>
        <taxon>Actinomycetes</taxon>
        <taxon>Pseudonocardiales</taxon>
        <taxon>Pseudonocardiaceae</taxon>
        <taxon>Pseudonocardia</taxon>
    </lineage>
</organism>
<keyword evidence="3" id="KW-1185">Reference proteome</keyword>
<name>A0ABP4A3D1_9PSEU</name>
<evidence type="ECO:0000313" key="3">
    <source>
        <dbReference type="Proteomes" id="UP001499967"/>
    </source>
</evidence>
<comment type="caution">
    <text evidence="2">The sequence shown here is derived from an EMBL/GenBank/DDBJ whole genome shotgun (WGS) entry which is preliminary data.</text>
</comment>